<dbReference type="Proteomes" id="UP000663880">
    <property type="component" value="Unassembled WGS sequence"/>
</dbReference>
<keyword evidence="14" id="KW-0732">Signal</keyword>
<evidence type="ECO:0000256" key="7">
    <source>
        <dbReference type="ARBA" id="ARBA00023170"/>
    </source>
</evidence>
<keyword evidence="6 13" id="KW-0472">Membrane</keyword>
<keyword evidence="3" id="KW-1003">Cell membrane</keyword>
<dbReference type="InterPro" id="IPR001320">
    <property type="entry name" value="Iontro_rcpt_C"/>
</dbReference>
<evidence type="ECO:0000256" key="5">
    <source>
        <dbReference type="ARBA" id="ARBA00022989"/>
    </source>
</evidence>
<accession>A0A821S0C1</accession>
<keyword evidence="12" id="KW-0175">Coiled coil</keyword>
<feature type="signal peptide" evidence="14">
    <location>
        <begin position="1"/>
        <end position="16"/>
    </location>
</feature>
<feature type="coiled-coil region" evidence="12">
    <location>
        <begin position="35"/>
        <end position="62"/>
    </location>
</feature>
<keyword evidence="7" id="KW-0675">Receptor</keyword>
<dbReference type="OrthoDB" id="5984008at2759"/>
<feature type="site" description="Crucial to convey clamshell closure to channel opening" evidence="10">
    <location>
        <position position="638"/>
    </location>
</feature>
<dbReference type="GO" id="GO:0038023">
    <property type="term" value="F:signaling receptor activity"/>
    <property type="evidence" value="ECO:0007669"/>
    <property type="project" value="InterPro"/>
</dbReference>
<dbReference type="Gene3D" id="1.10.287.70">
    <property type="match status" value="1"/>
</dbReference>
<name>A0A821S0C1_9NEOP</name>
<evidence type="ECO:0000256" key="12">
    <source>
        <dbReference type="SAM" id="Coils"/>
    </source>
</evidence>
<evidence type="ECO:0000259" key="15">
    <source>
        <dbReference type="Pfam" id="PF00060"/>
    </source>
</evidence>
<feature type="chain" id="PRO_5032518877" description="Ionotropic glutamate receptor C-terminal domain-containing protein" evidence="14">
    <location>
        <begin position="17"/>
        <end position="847"/>
    </location>
</feature>
<dbReference type="EMBL" id="CAJOBZ010000016">
    <property type="protein sequence ID" value="CAF4850458.1"/>
    <property type="molecule type" value="Genomic_DNA"/>
</dbReference>
<evidence type="ECO:0000256" key="10">
    <source>
        <dbReference type="PIRSR" id="PIRSR601508-2"/>
    </source>
</evidence>
<dbReference type="FunFam" id="1.10.287.70:FF:000143">
    <property type="entry name" value="Probable glutamate receptor"/>
    <property type="match status" value="1"/>
</dbReference>
<dbReference type="GO" id="GO:0005886">
    <property type="term" value="C:plasma membrane"/>
    <property type="evidence" value="ECO:0007669"/>
    <property type="project" value="UniProtKB-SubCell"/>
</dbReference>
<feature type="disulfide bond" evidence="11">
    <location>
        <begin position="731"/>
        <end position="786"/>
    </location>
</feature>
<feature type="site" description="Interaction with the cone snail toxin Con-ikot-ikot" evidence="10">
    <location>
        <position position="666"/>
    </location>
</feature>
<feature type="domain" description="Ionotropic glutamate receptor C-terminal" evidence="15">
    <location>
        <begin position="537"/>
        <end position="817"/>
    </location>
</feature>
<keyword evidence="17" id="KW-1185">Reference proteome</keyword>
<dbReference type="InterPro" id="IPR001508">
    <property type="entry name" value="Iono_Glu_rcpt_met"/>
</dbReference>
<evidence type="ECO:0000256" key="8">
    <source>
        <dbReference type="ARBA" id="ARBA00023180"/>
    </source>
</evidence>
<dbReference type="PANTHER" id="PTHR42643:SF24">
    <property type="entry name" value="IONOTROPIC RECEPTOR 60A"/>
    <property type="match status" value="1"/>
</dbReference>
<dbReference type="PANTHER" id="PTHR42643">
    <property type="entry name" value="IONOTROPIC RECEPTOR 20A-RELATED"/>
    <property type="match status" value="1"/>
</dbReference>
<comment type="caution">
    <text evidence="16">The sequence shown here is derived from an EMBL/GenBank/DDBJ whole genome shotgun (WGS) entry which is preliminary data.</text>
</comment>
<evidence type="ECO:0000256" key="1">
    <source>
        <dbReference type="ARBA" id="ARBA00004651"/>
    </source>
</evidence>
<dbReference type="GO" id="GO:0050906">
    <property type="term" value="P:detection of stimulus involved in sensory perception"/>
    <property type="evidence" value="ECO:0007669"/>
    <property type="project" value="UniProtKB-ARBA"/>
</dbReference>
<evidence type="ECO:0000256" key="4">
    <source>
        <dbReference type="ARBA" id="ARBA00022692"/>
    </source>
</evidence>
<keyword evidence="5 13" id="KW-1133">Transmembrane helix</keyword>
<evidence type="ECO:0000313" key="16">
    <source>
        <dbReference type="EMBL" id="CAF4850458.1"/>
    </source>
</evidence>
<comment type="subcellular location">
    <subcellularLocation>
        <location evidence="1">Cell membrane</location>
        <topology evidence="1">Multi-pass membrane protein</topology>
    </subcellularLocation>
</comment>
<evidence type="ECO:0000313" key="17">
    <source>
        <dbReference type="Proteomes" id="UP000663880"/>
    </source>
</evidence>
<feature type="binding site" evidence="9">
    <location>
        <position position="495"/>
    </location>
    <ligand>
        <name>L-glutamate</name>
        <dbReference type="ChEBI" id="CHEBI:29985"/>
    </ligand>
</feature>
<reference evidence="16" key="1">
    <citation type="submission" date="2021-02" db="EMBL/GenBank/DDBJ databases">
        <authorList>
            <person name="Steward A R."/>
        </authorList>
    </citation>
    <scope>NUCLEOTIDE SEQUENCE</scope>
</reference>
<comment type="similarity">
    <text evidence="2">Belongs to the glutamate-gated ion channel (TC 1.A.10.1) family.</text>
</comment>
<feature type="transmembrane region" description="Helical" evidence="13">
    <location>
        <begin position="605"/>
        <end position="631"/>
    </location>
</feature>
<evidence type="ECO:0000256" key="6">
    <source>
        <dbReference type="ARBA" id="ARBA00023136"/>
    </source>
</evidence>
<proteinExistence type="inferred from homology"/>
<dbReference type="GO" id="GO:0015276">
    <property type="term" value="F:ligand-gated monoatomic ion channel activity"/>
    <property type="evidence" value="ECO:0007669"/>
    <property type="project" value="InterPro"/>
</dbReference>
<evidence type="ECO:0000256" key="11">
    <source>
        <dbReference type="PIRSR" id="PIRSR601508-3"/>
    </source>
</evidence>
<keyword evidence="8" id="KW-0325">Glycoprotein</keyword>
<dbReference type="InterPro" id="IPR052192">
    <property type="entry name" value="Insect_Ionotropic_Sensory_Rcpt"/>
</dbReference>
<protein>
    <recommendedName>
        <fullName evidence="15">Ionotropic glutamate receptor C-terminal domain-containing protein</fullName>
    </recommendedName>
</protein>
<evidence type="ECO:0000256" key="13">
    <source>
        <dbReference type="SAM" id="Phobius"/>
    </source>
</evidence>
<dbReference type="Pfam" id="PF00060">
    <property type="entry name" value="Lig_chan"/>
    <property type="match status" value="1"/>
</dbReference>
<sequence>MQLWFVILCLLGRVAAEDYPSLITSNASIAVVLDHQFLKDQYQGITDELKDYIKELARVKLKHGGVIVHYYSWTAINLKKGFLAVFSVTSCEDTWSLFKRVQDEQMLFFALTEVDCPRLPSNAAITVTSSDTGEELPQIVLDLRTEKAFNWKSAILLHDNTLSRDMISRVVQSMTSQIDGKPSISVTLIKMRHETNEYLRRKEIYRVLSKLPVKYIGENFIVIVTTDTMTTMAEAARDLHMSHTLAQWLYIVSDTNRRNGNLSTLINELFEGENIAYIYNRTDDGTHCQNGILCYCKELMDAFILALDAAVQEEFDVAAQVSDEEWEAIRPDRLQRRDMLLRHMQQHITAHSKSTDLTSNKDDDNVTTVIENVDLLQVAFWRPIDGFMFEDALFPHIQHGFRGKELSILTYHNPPWTILVTNASGAVVNYGGLLFDIIGQFAKSKNFTIRIVLPGHVKEESSNETSTDMMHSTSARLTLSAVAKGKVAFAAAAFSILSDPPPGINYTIPVSIQPYAFMIARPRELSRALLFLLPFTTDTWLCLGFAVIFMGPTLFIIHRISPFYDAEDITREGGLSTIHNCLWYVYGALLQQGGMYLPRADSGRLVVGTWWIVVLVVVTTYSGNLVAFLTFPKLEIPVTTVSELLLNRATYTWSINKGSYLERELKNSDDPKYVSLLKGAELTSSLTAMEANNMAGANLLNRVRKERHVMVDWKLRLNYIMRADTVATDSCDFVLGFEEFMEERIALIVPGASPYLPVINKEINRMQKAGLISKWLSAYLPKRDRCWQSSVMTWEVNNHTVNLSDMQGSFFVLFLGVLSATTVLLTEWFWNRRNKKIEQVVIQPYLN</sequence>
<dbReference type="Gene3D" id="3.40.190.10">
    <property type="entry name" value="Periplasmic binding protein-like II"/>
    <property type="match status" value="1"/>
</dbReference>
<dbReference type="SUPFAM" id="SSF53850">
    <property type="entry name" value="Periplasmic binding protein-like II"/>
    <property type="match status" value="1"/>
</dbReference>
<gene>
    <name evidence="16" type="ORF">PMACD_LOCUS6998</name>
</gene>
<evidence type="ECO:0000256" key="2">
    <source>
        <dbReference type="ARBA" id="ARBA00008685"/>
    </source>
</evidence>
<evidence type="ECO:0000256" key="9">
    <source>
        <dbReference type="PIRSR" id="PIRSR601508-1"/>
    </source>
</evidence>
<evidence type="ECO:0000256" key="14">
    <source>
        <dbReference type="SAM" id="SignalP"/>
    </source>
</evidence>
<feature type="transmembrane region" description="Helical" evidence="13">
    <location>
        <begin position="528"/>
        <end position="550"/>
    </location>
</feature>
<organism evidence="16 17">
    <name type="scientific">Pieris macdunnoughi</name>
    <dbReference type="NCBI Taxonomy" id="345717"/>
    <lineage>
        <taxon>Eukaryota</taxon>
        <taxon>Metazoa</taxon>
        <taxon>Ecdysozoa</taxon>
        <taxon>Arthropoda</taxon>
        <taxon>Hexapoda</taxon>
        <taxon>Insecta</taxon>
        <taxon>Pterygota</taxon>
        <taxon>Neoptera</taxon>
        <taxon>Endopterygota</taxon>
        <taxon>Lepidoptera</taxon>
        <taxon>Glossata</taxon>
        <taxon>Ditrysia</taxon>
        <taxon>Papilionoidea</taxon>
        <taxon>Pieridae</taxon>
        <taxon>Pierinae</taxon>
        <taxon>Pieris</taxon>
    </lineage>
</organism>
<dbReference type="AlphaFoldDB" id="A0A821S0C1"/>
<evidence type="ECO:0000256" key="3">
    <source>
        <dbReference type="ARBA" id="ARBA00022475"/>
    </source>
</evidence>
<dbReference type="PRINTS" id="PR00177">
    <property type="entry name" value="NMDARECEPTOR"/>
</dbReference>
<keyword evidence="11" id="KW-1015">Disulfide bond</keyword>
<feature type="transmembrane region" description="Helical" evidence="13">
    <location>
        <begin position="810"/>
        <end position="830"/>
    </location>
</feature>
<keyword evidence="4 13" id="KW-0812">Transmembrane</keyword>